<dbReference type="Pfam" id="PF01066">
    <property type="entry name" value="CDP-OH_P_transf"/>
    <property type="match status" value="1"/>
</dbReference>
<keyword evidence="9" id="KW-1208">Phospholipid metabolism</keyword>
<dbReference type="GO" id="GO:0016020">
    <property type="term" value="C:membrane"/>
    <property type="evidence" value="ECO:0007669"/>
    <property type="project" value="UniProtKB-SubCell"/>
</dbReference>
<dbReference type="GO" id="GO:0043337">
    <property type="term" value="F:cardiolipin synthase (CMP-forming)"/>
    <property type="evidence" value="ECO:0007669"/>
    <property type="project" value="TreeGrafter"/>
</dbReference>
<keyword evidence="3 10" id="KW-0808">Transferase</keyword>
<dbReference type="GO" id="GO:0005739">
    <property type="term" value="C:mitochondrion"/>
    <property type="evidence" value="ECO:0007669"/>
    <property type="project" value="TreeGrafter"/>
</dbReference>
<dbReference type="InterPro" id="IPR048254">
    <property type="entry name" value="CDP_ALCOHOL_P_TRANSF_CS"/>
</dbReference>
<feature type="compositionally biased region" description="Low complexity" evidence="11">
    <location>
        <begin position="53"/>
        <end position="62"/>
    </location>
</feature>
<name>A0A4S4LSQ0_9AGAM</name>
<evidence type="ECO:0000256" key="9">
    <source>
        <dbReference type="ARBA" id="ARBA00023264"/>
    </source>
</evidence>
<keyword evidence="2" id="KW-0444">Lipid biosynthesis</keyword>
<dbReference type="PANTHER" id="PTHR14269">
    <property type="entry name" value="CDP-DIACYLGLYCEROL--GLYCEROL-3-PHOSPHATE 3-PHOSPHATIDYLTRANSFERASE-RELATED"/>
    <property type="match status" value="1"/>
</dbReference>
<dbReference type="InterPro" id="IPR000462">
    <property type="entry name" value="CDP-OH_P_trans"/>
</dbReference>
<sequence length="203" mass="22552">MKLGLLLRQAPKLHVPPTLSRLSISPTLRIHRLAPTSSFHRPHRRQHEQIYYRPLTSQTQPPSSSPRPTKEASEKKPTIRENIYTLPNFLTLSRIAACPVLGWAILADDFVLATGLLAYAGITDLVDGFLARRYSMQSVLGTILDPAADKILMTTLAVTLTMHGLLPLPLTVIILGRDVLLSLSAFYIRYTTLPNPVRHSIAC</sequence>
<evidence type="ECO:0000256" key="7">
    <source>
        <dbReference type="ARBA" id="ARBA00023136"/>
    </source>
</evidence>
<dbReference type="PANTHER" id="PTHR14269:SF60">
    <property type="entry name" value="CARDIOLIPIN SYNTHASE (CMP-FORMING)"/>
    <property type="match status" value="1"/>
</dbReference>
<dbReference type="AlphaFoldDB" id="A0A4S4LSQ0"/>
<evidence type="ECO:0000256" key="5">
    <source>
        <dbReference type="ARBA" id="ARBA00022989"/>
    </source>
</evidence>
<comment type="subcellular location">
    <subcellularLocation>
        <location evidence="1">Membrane</location>
        <topology evidence="1">Multi-pass membrane protein</topology>
    </subcellularLocation>
</comment>
<feature type="region of interest" description="Disordered" evidence="11">
    <location>
        <begin position="51"/>
        <end position="77"/>
    </location>
</feature>
<dbReference type="PROSITE" id="PS00379">
    <property type="entry name" value="CDP_ALCOHOL_P_TRANSF"/>
    <property type="match status" value="1"/>
</dbReference>
<keyword evidence="6" id="KW-0443">Lipid metabolism</keyword>
<protein>
    <recommendedName>
        <fullName evidence="14">CDP-diacylglycerol--glycerol-3-phosphate 3-phosphatidyltransferase</fullName>
    </recommendedName>
</protein>
<reference evidence="12 13" key="1">
    <citation type="submission" date="2019-02" db="EMBL/GenBank/DDBJ databases">
        <title>Genome sequencing of the rare red list fungi Bondarzewia mesenterica.</title>
        <authorList>
            <person name="Buettner E."/>
            <person name="Kellner H."/>
        </authorList>
    </citation>
    <scope>NUCLEOTIDE SEQUENCE [LARGE SCALE GENOMIC DNA]</scope>
    <source>
        <strain evidence="12 13">DSM 108281</strain>
    </source>
</reference>
<evidence type="ECO:0000256" key="2">
    <source>
        <dbReference type="ARBA" id="ARBA00022516"/>
    </source>
</evidence>
<evidence type="ECO:0000256" key="6">
    <source>
        <dbReference type="ARBA" id="ARBA00023098"/>
    </source>
</evidence>
<dbReference type="GO" id="GO:0032049">
    <property type="term" value="P:cardiolipin biosynthetic process"/>
    <property type="evidence" value="ECO:0007669"/>
    <property type="project" value="TreeGrafter"/>
</dbReference>
<evidence type="ECO:0000313" key="12">
    <source>
        <dbReference type="EMBL" id="THH14641.1"/>
    </source>
</evidence>
<evidence type="ECO:0000313" key="13">
    <source>
        <dbReference type="Proteomes" id="UP000310158"/>
    </source>
</evidence>
<keyword evidence="13" id="KW-1185">Reference proteome</keyword>
<evidence type="ECO:0008006" key="14">
    <source>
        <dbReference type="Google" id="ProtNLM"/>
    </source>
</evidence>
<keyword evidence="5" id="KW-1133">Transmembrane helix</keyword>
<comment type="caution">
    <text evidence="12">The sequence shown here is derived from an EMBL/GenBank/DDBJ whole genome shotgun (WGS) entry which is preliminary data.</text>
</comment>
<dbReference type="Proteomes" id="UP000310158">
    <property type="component" value="Unassembled WGS sequence"/>
</dbReference>
<keyword evidence="7" id="KW-0472">Membrane</keyword>
<dbReference type="OrthoDB" id="10020554at2759"/>
<keyword evidence="8" id="KW-0594">Phospholipid biosynthesis</keyword>
<evidence type="ECO:0000256" key="1">
    <source>
        <dbReference type="ARBA" id="ARBA00004141"/>
    </source>
</evidence>
<dbReference type="InterPro" id="IPR043130">
    <property type="entry name" value="CDP-OH_PTrfase_TM_dom"/>
</dbReference>
<evidence type="ECO:0000256" key="8">
    <source>
        <dbReference type="ARBA" id="ARBA00023209"/>
    </source>
</evidence>
<proteinExistence type="inferred from homology"/>
<dbReference type="EMBL" id="SGPL01000260">
    <property type="protein sequence ID" value="THH14641.1"/>
    <property type="molecule type" value="Genomic_DNA"/>
</dbReference>
<accession>A0A4S4LSQ0</accession>
<feature type="compositionally biased region" description="Basic and acidic residues" evidence="11">
    <location>
        <begin position="68"/>
        <end position="77"/>
    </location>
</feature>
<evidence type="ECO:0000256" key="11">
    <source>
        <dbReference type="SAM" id="MobiDB-lite"/>
    </source>
</evidence>
<evidence type="ECO:0000256" key="4">
    <source>
        <dbReference type="ARBA" id="ARBA00022692"/>
    </source>
</evidence>
<keyword evidence="4" id="KW-0812">Transmembrane</keyword>
<dbReference type="Gene3D" id="1.20.120.1760">
    <property type="match status" value="1"/>
</dbReference>
<evidence type="ECO:0000256" key="3">
    <source>
        <dbReference type="ARBA" id="ARBA00022679"/>
    </source>
</evidence>
<organism evidence="12 13">
    <name type="scientific">Bondarzewia mesenterica</name>
    <dbReference type="NCBI Taxonomy" id="1095465"/>
    <lineage>
        <taxon>Eukaryota</taxon>
        <taxon>Fungi</taxon>
        <taxon>Dikarya</taxon>
        <taxon>Basidiomycota</taxon>
        <taxon>Agaricomycotina</taxon>
        <taxon>Agaricomycetes</taxon>
        <taxon>Russulales</taxon>
        <taxon>Bondarzewiaceae</taxon>
        <taxon>Bondarzewia</taxon>
    </lineage>
</organism>
<dbReference type="InterPro" id="IPR050324">
    <property type="entry name" value="CDP-alcohol_PTase-I"/>
</dbReference>
<gene>
    <name evidence="12" type="ORF">EW146_g5711</name>
</gene>
<evidence type="ECO:0000256" key="10">
    <source>
        <dbReference type="RuleBase" id="RU003750"/>
    </source>
</evidence>
<comment type="similarity">
    <text evidence="10">Belongs to the CDP-alcohol phosphatidyltransferase class-I family.</text>
</comment>